<organism evidence="1">
    <name type="scientific">hydrothermal vent metagenome</name>
    <dbReference type="NCBI Taxonomy" id="652676"/>
    <lineage>
        <taxon>unclassified sequences</taxon>
        <taxon>metagenomes</taxon>
        <taxon>ecological metagenomes</taxon>
    </lineage>
</organism>
<dbReference type="AlphaFoldDB" id="A0A3B1API1"/>
<evidence type="ECO:0000313" key="1">
    <source>
        <dbReference type="EMBL" id="VAX01873.1"/>
    </source>
</evidence>
<accession>A0A3B1API1</accession>
<reference evidence="1" key="1">
    <citation type="submission" date="2018-06" db="EMBL/GenBank/DDBJ databases">
        <authorList>
            <person name="Zhirakovskaya E."/>
        </authorList>
    </citation>
    <scope>NUCLEOTIDE SEQUENCE</scope>
</reference>
<dbReference type="EMBL" id="UOFS01000050">
    <property type="protein sequence ID" value="VAX01873.1"/>
    <property type="molecule type" value="Genomic_DNA"/>
</dbReference>
<dbReference type="InterPro" id="IPR021383">
    <property type="entry name" value="DUF3015"/>
</dbReference>
<proteinExistence type="predicted"/>
<evidence type="ECO:0008006" key="2">
    <source>
        <dbReference type="Google" id="ProtNLM"/>
    </source>
</evidence>
<dbReference type="Pfam" id="PF11220">
    <property type="entry name" value="DUF3015"/>
    <property type="match status" value="1"/>
</dbReference>
<protein>
    <recommendedName>
        <fullName evidence="2">DUF3015 domain-containing protein</fullName>
    </recommendedName>
</protein>
<gene>
    <name evidence="1" type="ORF">MNBD_GAMMA22-181</name>
</gene>
<sequence length="183" mass="20097">MKTITKITALFILLVQIPSISLAGEVQEEKASKPTTEKETKKPLNAWVDCGIGAMVFDNTAWAAISSNILWDFGSTAVTSNQSSQNTCNSKKAQMAMYVGATYANLEEETVKGNGQHVNAMLNIMGCDSTVHNQIIASIRTDFRTTLQNAEYATQAKVTKAENYYNLVQKNIDTQFSKQCQAI</sequence>
<name>A0A3B1API1_9ZZZZ</name>